<evidence type="ECO:0000313" key="2">
    <source>
        <dbReference type="Proteomes" id="UP000240424"/>
    </source>
</evidence>
<organism evidence="1 2">
    <name type="scientific">Mycobacterium numidiamassiliense</name>
    <dbReference type="NCBI Taxonomy" id="1841861"/>
    <lineage>
        <taxon>Bacteria</taxon>
        <taxon>Bacillati</taxon>
        <taxon>Actinomycetota</taxon>
        <taxon>Actinomycetes</taxon>
        <taxon>Mycobacteriales</taxon>
        <taxon>Mycobacteriaceae</taxon>
        <taxon>Mycobacterium</taxon>
    </lineage>
</organism>
<keyword evidence="2" id="KW-1185">Reference proteome</keyword>
<name>A0A2U3PIQ3_9MYCO</name>
<proteinExistence type="predicted"/>
<protein>
    <submittedName>
        <fullName evidence="1">Mycobacterium numidiamassiliense ORFan</fullName>
    </submittedName>
</protein>
<dbReference type="Proteomes" id="UP000240424">
    <property type="component" value="Unassembled WGS sequence"/>
</dbReference>
<dbReference type="EMBL" id="FUEZ01000004">
    <property type="protein sequence ID" value="SPM43631.1"/>
    <property type="molecule type" value="Genomic_DNA"/>
</dbReference>
<sequence>MHTLTCVGEVILDSVMGDIVLAADSQSEPVTVEKVAERLTEDDMTAEVIRELATAAVARLLLG</sequence>
<reference evidence="1 2" key="1">
    <citation type="submission" date="2017-01" db="EMBL/GenBank/DDBJ databases">
        <authorList>
            <consortium name="Urmite Genomes"/>
        </authorList>
    </citation>
    <scope>NUCLEOTIDE SEQUENCE [LARGE SCALE GENOMIC DNA]</scope>
    <source>
        <strain evidence="1 2">AB215</strain>
    </source>
</reference>
<dbReference type="AlphaFoldDB" id="A0A2U3PIQ3"/>
<evidence type="ECO:0000313" key="1">
    <source>
        <dbReference type="EMBL" id="SPM43631.1"/>
    </source>
</evidence>
<gene>
    <name evidence="1" type="ORF">MNAB215_5857</name>
</gene>
<accession>A0A2U3PIQ3</accession>
<dbReference type="RefSeq" id="WP_131829190.1">
    <property type="nucleotide sequence ID" value="NZ_FUEZ01000004.1"/>
</dbReference>